<dbReference type="PANTHER" id="PTHR43384">
    <property type="entry name" value="SEPTUM SITE-DETERMINING PROTEIN MIND HOMOLOG, CHLOROPLASTIC-RELATED"/>
    <property type="match status" value="1"/>
</dbReference>
<organism evidence="3 4">
    <name type="scientific">Sphaerimonospora thailandensis</name>
    <dbReference type="NCBI Taxonomy" id="795644"/>
    <lineage>
        <taxon>Bacteria</taxon>
        <taxon>Bacillati</taxon>
        <taxon>Actinomycetota</taxon>
        <taxon>Actinomycetes</taxon>
        <taxon>Streptosporangiales</taxon>
        <taxon>Streptosporangiaceae</taxon>
        <taxon>Sphaerimonospora</taxon>
    </lineage>
</organism>
<proteinExistence type="predicted"/>
<keyword evidence="4" id="KW-1185">Reference proteome</keyword>
<gene>
    <name evidence="3" type="ORF">Mth01_14940</name>
</gene>
<keyword evidence="2" id="KW-0472">Membrane</keyword>
<comment type="caution">
    <text evidence="3">The sequence shown here is derived from an EMBL/GenBank/DDBJ whole genome shotgun (WGS) entry which is preliminary data.</text>
</comment>
<feature type="compositionally biased region" description="Low complexity" evidence="1">
    <location>
        <begin position="265"/>
        <end position="276"/>
    </location>
</feature>
<feature type="compositionally biased region" description="Basic residues" evidence="1">
    <location>
        <begin position="478"/>
        <end position="488"/>
    </location>
</feature>
<dbReference type="GO" id="GO:0005829">
    <property type="term" value="C:cytosol"/>
    <property type="evidence" value="ECO:0007669"/>
    <property type="project" value="TreeGrafter"/>
</dbReference>
<protein>
    <recommendedName>
        <fullName evidence="5">MinD-like ATPase involved in chromosome partitioning or flagellar assembly</fullName>
    </recommendedName>
</protein>
<evidence type="ECO:0000256" key="1">
    <source>
        <dbReference type="SAM" id="MobiDB-lite"/>
    </source>
</evidence>
<keyword evidence="2" id="KW-1133">Transmembrane helix</keyword>
<dbReference type="InterPro" id="IPR025608">
    <property type="entry name" value="TcpE"/>
</dbReference>
<dbReference type="GO" id="GO:0051782">
    <property type="term" value="P:negative regulation of cell division"/>
    <property type="evidence" value="ECO:0007669"/>
    <property type="project" value="TreeGrafter"/>
</dbReference>
<reference evidence="3" key="1">
    <citation type="submission" date="2021-01" db="EMBL/GenBank/DDBJ databases">
        <title>Whole genome shotgun sequence of Sphaerimonospora thailandensis NBRC 107569.</title>
        <authorList>
            <person name="Komaki H."/>
            <person name="Tamura T."/>
        </authorList>
    </citation>
    <scope>NUCLEOTIDE SEQUENCE</scope>
    <source>
        <strain evidence="3">NBRC 107569</strain>
    </source>
</reference>
<feature type="region of interest" description="Disordered" evidence="1">
    <location>
        <begin position="265"/>
        <end position="311"/>
    </location>
</feature>
<dbReference type="RefSeq" id="WP_204013433.1">
    <property type="nucleotide sequence ID" value="NZ_BOOG01000013.1"/>
</dbReference>
<feature type="compositionally biased region" description="Basic and acidic residues" evidence="1">
    <location>
        <begin position="490"/>
        <end position="499"/>
    </location>
</feature>
<feature type="compositionally biased region" description="Basic and acidic residues" evidence="1">
    <location>
        <begin position="467"/>
        <end position="477"/>
    </location>
</feature>
<dbReference type="Proteomes" id="UP000610966">
    <property type="component" value="Unassembled WGS sequence"/>
</dbReference>
<dbReference type="SUPFAM" id="SSF52540">
    <property type="entry name" value="P-loop containing nucleoside triphosphate hydrolases"/>
    <property type="match status" value="1"/>
</dbReference>
<feature type="region of interest" description="Disordered" evidence="1">
    <location>
        <begin position="354"/>
        <end position="574"/>
    </location>
</feature>
<feature type="compositionally biased region" description="Low complexity" evidence="1">
    <location>
        <begin position="209"/>
        <end position="224"/>
    </location>
</feature>
<evidence type="ECO:0000313" key="4">
    <source>
        <dbReference type="Proteomes" id="UP000610966"/>
    </source>
</evidence>
<feature type="compositionally biased region" description="Basic and acidic residues" evidence="1">
    <location>
        <begin position="439"/>
        <end position="451"/>
    </location>
</feature>
<feature type="compositionally biased region" description="Pro residues" evidence="1">
    <location>
        <begin position="526"/>
        <end position="537"/>
    </location>
</feature>
<dbReference type="GO" id="GO:0009898">
    <property type="term" value="C:cytoplasmic side of plasma membrane"/>
    <property type="evidence" value="ECO:0007669"/>
    <property type="project" value="TreeGrafter"/>
</dbReference>
<name>A0A8J3VYU2_9ACTN</name>
<dbReference type="InterPro" id="IPR050625">
    <property type="entry name" value="ParA/MinD_ATPase"/>
</dbReference>
<dbReference type="Gene3D" id="3.40.50.300">
    <property type="entry name" value="P-loop containing nucleotide triphosphate hydrolases"/>
    <property type="match status" value="1"/>
</dbReference>
<dbReference type="Pfam" id="PF12648">
    <property type="entry name" value="TcpE"/>
    <property type="match status" value="1"/>
</dbReference>
<evidence type="ECO:0008006" key="5">
    <source>
        <dbReference type="Google" id="ProtNLM"/>
    </source>
</evidence>
<evidence type="ECO:0000313" key="3">
    <source>
        <dbReference type="EMBL" id="GIH69241.1"/>
    </source>
</evidence>
<feature type="region of interest" description="Disordered" evidence="1">
    <location>
        <begin position="160"/>
        <end position="226"/>
    </location>
</feature>
<feature type="transmembrane region" description="Helical" evidence="2">
    <location>
        <begin position="30"/>
        <end position="52"/>
    </location>
</feature>
<evidence type="ECO:0000256" key="2">
    <source>
        <dbReference type="SAM" id="Phobius"/>
    </source>
</evidence>
<feature type="compositionally biased region" description="Polar residues" evidence="1">
    <location>
        <begin position="301"/>
        <end position="311"/>
    </location>
</feature>
<dbReference type="EMBL" id="BOOG01000013">
    <property type="protein sequence ID" value="GIH69241.1"/>
    <property type="molecule type" value="Genomic_DNA"/>
</dbReference>
<dbReference type="PANTHER" id="PTHR43384:SF14">
    <property type="entry name" value="ESX-1 SECRETION-ASSOCIATED PROTEIN ESPI"/>
    <property type="match status" value="1"/>
</dbReference>
<keyword evidence="2" id="KW-0812">Transmembrane</keyword>
<sequence>MDLPTYTNIWRIEKRLYKLYDLRLPMPLPIVWIGVFVGVLVPWCVLLALFGLPFRAPWHVVYLVPPGVLTWLSTRPVIEGKRLTELLQSQLRYLAEPRTWCRMAPMGEPEEITFTARVWRVTSPQAVPAIAETTAKAPARGPARVAVRAAGKTSGKAKAAAMGAGPVGKGPRVTGLPTAEPPALAHSARPVAKGTGRPARGGFRGVDHSAGTGSSAGTGASATAVPSADEVPSGIVRPAVAAAAAAAAPIADVPSSVSWRTASASGRGVASGGERAFSTTEAGTTSTAREAAEPVAPPSAGAQTLGAQVSDAQVSEVSTSDVAATAPVSDVPVSDVPPIGTEALRRLRRLAASAENRAVRQTDPAPRQDGPAWQEEAAEHVAAEAPPVESRRMESGPMESGPMESGLAESHAAESRGPGVTVEEVADLGKPAVSDELGDVEHPAEARRTGDPEPTSGEEVGTRAARRRDSDDWQRRAREQHRKGRPPKPMRPEQPKRETGPTQPPVQPVHPAPSAPPIQPVQPVQPVHPAPSAPPAQPGQAAHPSRVRPEVPGTAIRPPKLQPPKVRGEEPPKLRRVEAVVGRDPAGGWRRLAQVVVGGSRTDGMEIDEARARTPLADSKRIMVLGCTGGAGQTTTALMLGHSLARYREERVLALDASGGDDTMTRRIAAAPAERLGSLLDGAGSLTRYLGLGARTSRCGSGLEVLGADIDDQAAQRLADRASLGDWSRTLAVLDRHYGLTVIDPAAALAARLLPYADQLVLVAPASADAPEAIAMTYEWLDGHDCSDLRRRGVMVINGVSRRSLPEVEQAEAVASGRCRAIVRVPWEDELAPGRPGPVDLNNLRAGGRRAYVALAGVIVSSLAANRPSDAHRVRERAGEKAGE</sequence>
<feature type="compositionally biased region" description="Polar residues" evidence="1">
    <location>
        <begin position="277"/>
        <end position="288"/>
    </location>
</feature>
<dbReference type="GO" id="GO:0005524">
    <property type="term" value="F:ATP binding"/>
    <property type="evidence" value="ECO:0007669"/>
    <property type="project" value="TreeGrafter"/>
</dbReference>
<accession>A0A8J3VYU2</accession>
<feature type="compositionally biased region" description="Pro residues" evidence="1">
    <location>
        <begin position="502"/>
        <end position="520"/>
    </location>
</feature>
<dbReference type="GO" id="GO:0016887">
    <property type="term" value="F:ATP hydrolysis activity"/>
    <property type="evidence" value="ECO:0007669"/>
    <property type="project" value="TreeGrafter"/>
</dbReference>
<dbReference type="AlphaFoldDB" id="A0A8J3VYU2"/>
<dbReference type="InterPro" id="IPR027417">
    <property type="entry name" value="P-loop_NTPase"/>
</dbReference>